<dbReference type="EMBL" id="CM031812">
    <property type="protein sequence ID" value="KAG6658815.1"/>
    <property type="molecule type" value="Genomic_DNA"/>
</dbReference>
<dbReference type="AlphaFoldDB" id="A0A8T1QWB9"/>
<feature type="compositionally biased region" description="Polar residues" evidence="1">
    <location>
        <begin position="205"/>
        <end position="223"/>
    </location>
</feature>
<feature type="domain" description="CRIB" evidence="2">
    <location>
        <begin position="30"/>
        <end position="43"/>
    </location>
</feature>
<dbReference type="EMBL" id="CM031812">
    <property type="protein sequence ID" value="KAG6658813.1"/>
    <property type="molecule type" value="Genomic_DNA"/>
</dbReference>
<dbReference type="Gene3D" id="3.90.810.10">
    <property type="entry name" value="CRIB domain"/>
    <property type="match status" value="1"/>
</dbReference>
<organism evidence="3 4">
    <name type="scientific">Carya illinoinensis</name>
    <name type="common">Pecan</name>
    <dbReference type="NCBI Taxonomy" id="32201"/>
    <lineage>
        <taxon>Eukaryota</taxon>
        <taxon>Viridiplantae</taxon>
        <taxon>Streptophyta</taxon>
        <taxon>Embryophyta</taxon>
        <taxon>Tracheophyta</taxon>
        <taxon>Spermatophyta</taxon>
        <taxon>Magnoliopsida</taxon>
        <taxon>eudicotyledons</taxon>
        <taxon>Gunneridae</taxon>
        <taxon>Pentapetalae</taxon>
        <taxon>rosids</taxon>
        <taxon>fabids</taxon>
        <taxon>Fagales</taxon>
        <taxon>Juglandaceae</taxon>
        <taxon>Carya</taxon>
    </lineage>
</organism>
<reference evidence="3" key="1">
    <citation type="submission" date="2020-12" db="EMBL/GenBank/DDBJ databases">
        <title>WGS assembly of Carya illinoinensis cv. Pawnee.</title>
        <authorList>
            <person name="Platts A."/>
            <person name="Shu S."/>
            <person name="Wright S."/>
            <person name="Barry K."/>
            <person name="Edger P."/>
            <person name="Pires J.C."/>
            <person name="Schmutz J."/>
        </authorList>
    </citation>
    <scope>NUCLEOTIDE SEQUENCE</scope>
    <source>
        <tissue evidence="3">Leaf</tissue>
    </source>
</reference>
<dbReference type="EMBL" id="CM031812">
    <property type="protein sequence ID" value="KAG6658814.1"/>
    <property type="molecule type" value="Genomic_DNA"/>
</dbReference>
<dbReference type="Pfam" id="PF00786">
    <property type="entry name" value="PBD"/>
    <property type="match status" value="1"/>
</dbReference>
<name>A0A8T1QWB9_CARIL</name>
<dbReference type="Proteomes" id="UP000811609">
    <property type="component" value="Chromosome 4"/>
</dbReference>
<evidence type="ECO:0000256" key="1">
    <source>
        <dbReference type="SAM" id="MobiDB-lite"/>
    </source>
</evidence>
<evidence type="ECO:0000313" key="3">
    <source>
        <dbReference type="EMBL" id="KAG6658816.1"/>
    </source>
</evidence>
<accession>A0A8T1QWB9</accession>
<evidence type="ECO:0000313" key="4">
    <source>
        <dbReference type="Proteomes" id="UP000811609"/>
    </source>
</evidence>
<feature type="compositionally biased region" description="Low complexity" evidence="1">
    <location>
        <begin position="224"/>
        <end position="239"/>
    </location>
</feature>
<evidence type="ECO:0000259" key="2">
    <source>
        <dbReference type="PROSITE" id="PS50108"/>
    </source>
</evidence>
<feature type="region of interest" description="Disordered" evidence="1">
    <location>
        <begin position="81"/>
        <end position="261"/>
    </location>
</feature>
<dbReference type="OrthoDB" id="4206278at2759"/>
<dbReference type="PANTHER" id="PTHR46325:SF39">
    <property type="entry name" value="CRIB DOMAIN-CONTAINING PROTEIN RIC8"/>
    <property type="match status" value="1"/>
</dbReference>
<dbReference type="CDD" id="cd00132">
    <property type="entry name" value="CRIB"/>
    <property type="match status" value="1"/>
</dbReference>
<feature type="compositionally biased region" description="Basic and acidic residues" evidence="1">
    <location>
        <begin position="121"/>
        <end position="130"/>
    </location>
</feature>
<keyword evidence="4" id="KW-1185">Reference proteome</keyword>
<feature type="compositionally biased region" description="Polar residues" evidence="1">
    <location>
        <begin position="188"/>
        <end position="198"/>
    </location>
</feature>
<dbReference type="PANTHER" id="PTHR46325">
    <property type="entry name" value="CRIB DOMAIN-CONTAINING PROTEIN RIC8"/>
    <property type="match status" value="1"/>
</dbReference>
<comment type="caution">
    <text evidence="3">The sequence shown here is derived from an EMBL/GenBank/DDBJ whole genome shotgun (WGS) entry which is preliminary data.</text>
</comment>
<dbReference type="EMBL" id="CM031812">
    <property type="protein sequence ID" value="KAG6658816.1"/>
    <property type="molecule type" value="Genomic_DNA"/>
</dbReference>
<sequence>MSNNKMKGLLKGLRYISQIFDNEKEPEMKIGHPTDVKHVAHIGWDGPSVNSANSPSWINEYKSPPGFSSAPLSLPEDIGENNVRRVDTRPATNSLARDLPELPRSARRQSLAIGVVVTESPTREKSEKSKQSRRSSKSSINKDSLDGTKPTRSAIRQPLDPNLGSVSPAYSLPDIPKKGRRKKVKEYSNGSSTMSARSSRLKPQAATSPGTGYQSPFSVETYQSPFSDPGPGSGSLSTSKNNELYPQSFEEGKQKGFPGIY</sequence>
<dbReference type="SMART" id="SM00285">
    <property type="entry name" value="PBD"/>
    <property type="match status" value="1"/>
</dbReference>
<dbReference type="InterPro" id="IPR036936">
    <property type="entry name" value="CRIB_dom_sf"/>
</dbReference>
<dbReference type="PROSITE" id="PS50108">
    <property type="entry name" value="CRIB"/>
    <property type="match status" value="1"/>
</dbReference>
<proteinExistence type="predicted"/>
<gene>
    <name evidence="3" type="ORF">CIPAW_04G188400</name>
</gene>
<dbReference type="InterPro" id="IPR000095">
    <property type="entry name" value="CRIB_dom"/>
</dbReference>
<protein>
    <recommendedName>
        <fullName evidence="2">CRIB domain-containing protein</fullName>
    </recommendedName>
</protein>